<keyword evidence="2" id="KW-1185">Reference proteome</keyword>
<dbReference type="Proteomes" id="UP000519897">
    <property type="component" value="Unassembled WGS sequence"/>
</dbReference>
<comment type="caution">
    <text evidence="1">The sequence shown here is derived from an EMBL/GenBank/DDBJ whole genome shotgun (WGS) entry which is preliminary data.</text>
</comment>
<organism evidence="1 2">
    <name type="scientific">Rhizobium rhizoryzae</name>
    <dbReference type="NCBI Taxonomy" id="451876"/>
    <lineage>
        <taxon>Bacteria</taxon>
        <taxon>Pseudomonadati</taxon>
        <taxon>Pseudomonadota</taxon>
        <taxon>Alphaproteobacteria</taxon>
        <taxon>Hyphomicrobiales</taxon>
        <taxon>Rhizobiaceae</taxon>
        <taxon>Rhizobium/Agrobacterium group</taxon>
        <taxon>Rhizobium</taxon>
    </lineage>
</organism>
<dbReference type="InterPro" id="IPR022062">
    <property type="entry name" value="DUF3618"/>
</dbReference>
<dbReference type="EMBL" id="JACIEC010000001">
    <property type="protein sequence ID" value="MBB4143625.1"/>
    <property type="molecule type" value="Genomic_DNA"/>
</dbReference>
<name>A0A7W6PSD7_9HYPH</name>
<dbReference type="AlphaFoldDB" id="A0A7W6PSD7"/>
<evidence type="ECO:0000313" key="1">
    <source>
        <dbReference type="EMBL" id="MBB4143625.1"/>
    </source>
</evidence>
<gene>
    <name evidence="1" type="ORF">GGQ72_002124</name>
</gene>
<reference evidence="1 2" key="1">
    <citation type="submission" date="2020-08" db="EMBL/GenBank/DDBJ databases">
        <title>Genomic Encyclopedia of Type Strains, Phase IV (KMG-IV): sequencing the most valuable type-strain genomes for metagenomic binning, comparative biology and taxonomic classification.</title>
        <authorList>
            <person name="Goeker M."/>
        </authorList>
    </citation>
    <scope>NUCLEOTIDE SEQUENCE [LARGE SCALE GENOMIC DNA]</scope>
    <source>
        <strain evidence="1 2">DSM 29514</strain>
    </source>
</reference>
<accession>A0A7W6PSD7</accession>
<dbReference type="RefSeq" id="WP_165133463.1">
    <property type="nucleotide sequence ID" value="NZ_CP049250.1"/>
</dbReference>
<protein>
    <submittedName>
        <fullName evidence="1">ElaB/YqjD/DUF883 family membrane-anchored ribosome-binding protein/F0F1-type ATP synthase membrane subunit b/b</fullName>
    </submittedName>
</protein>
<proteinExistence type="predicted"/>
<dbReference type="Pfam" id="PF12277">
    <property type="entry name" value="DUF3618"/>
    <property type="match status" value="1"/>
</dbReference>
<sequence length="333" mass="35795">MAYSTERTPEEIEREIEQDRQRINAKLDEIQNRMSPGQLVDEAIAYAKGSGGAEFLSNLTDSMKSNPIPVALMGVSLAWLMSGQKPSAQSDLGKSEEHPLVPVTGTIRRTGPVEQIGESRYSHFTDEAGAKFRAMSDAAGNRAGHFTDEAGRTYRGFADKTGRQIHDIRDETGRLFDEASGWVAASWQDLKHSAARAGHHVSEAGRSAGRTTMDMGASVRDSAQALNETIFRQFRDQPLVGGALAFAVGAAIGAALPRTEREDALMGELSDDVKGKVAAEASHAMDKAEAVATEVSHTAAAVVSDVHDAAKDRIVEEARQFRTPSNGSAPRPH</sequence>
<evidence type="ECO:0000313" key="2">
    <source>
        <dbReference type="Proteomes" id="UP000519897"/>
    </source>
</evidence>